<dbReference type="PANTHER" id="PTHR43053">
    <property type="entry name" value="GLYCOSIDASE FAMILY 31"/>
    <property type="match status" value="1"/>
</dbReference>
<dbReference type="SUPFAM" id="SSF51445">
    <property type="entry name" value="(Trans)glycosidases"/>
    <property type="match status" value="1"/>
</dbReference>
<dbReference type="RefSeq" id="WP_143316122.1">
    <property type="nucleotide sequence ID" value="NZ_JACSRA010000010.1"/>
</dbReference>
<organism evidence="8 9">
    <name type="scientific">Clostridium cibarium</name>
    <dbReference type="NCBI Taxonomy" id="2762247"/>
    <lineage>
        <taxon>Bacteria</taxon>
        <taxon>Bacillati</taxon>
        <taxon>Bacillota</taxon>
        <taxon>Clostridia</taxon>
        <taxon>Eubacteriales</taxon>
        <taxon>Clostridiaceae</taxon>
        <taxon>Clostridium</taxon>
    </lineage>
</organism>
<dbReference type="EMBL" id="JACSRA010000010">
    <property type="protein sequence ID" value="MBD7911269.1"/>
    <property type="molecule type" value="Genomic_DNA"/>
</dbReference>
<evidence type="ECO:0000256" key="5">
    <source>
        <dbReference type="PIRNR" id="PIRNR005536"/>
    </source>
</evidence>
<evidence type="ECO:0000256" key="3">
    <source>
        <dbReference type="ARBA" id="ARBA00022801"/>
    </source>
</evidence>
<dbReference type="Pfam" id="PF02065">
    <property type="entry name" value="Melibiase"/>
    <property type="match status" value="1"/>
</dbReference>
<dbReference type="EC" id="3.2.1.22" evidence="2 5"/>
<dbReference type="InterPro" id="IPR000111">
    <property type="entry name" value="Glyco_hydro_27/36_CS"/>
</dbReference>
<dbReference type="InterPro" id="IPR050985">
    <property type="entry name" value="Alpha-glycosidase_related"/>
</dbReference>
<gene>
    <name evidence="8" type="ORF">H9661_07875</name>
</gene>
<dbReference type="Gene3D" id="2.70.98.60">
    <property type="entry name" value="alpha-galactosidase from lactobacil brevis"/>
    <property type="match status" value="1"/>
</dbReference>
<dbReference type="Pfam" id="PF16874">
    <property type="entry name" value="Glyco_hydro_36C"/>
    <property type="match status" value="1"/>
</dbReference>
<keyword evidence="3 5" id="KW-0378">Hydrolase</keyword>
<dbReference type="PIRSF" id="PIRSF005536">
    <property type="entry name" value="Agal"/>
    <property type="match status" value="1"/>
</dbReference>
<name>A0ABR8PSY8_9CLOT</name>
<evidence type="ECO:0000259" key="6">
    <source>
        <dbReference type="Pfam" id="PF16874"/>
    </source>
</evidence>
<dbReference type="InterPro" id="IPR013780">
    <property type="entry name" value="Glyco_hydro_b"/>
</dbReference>
<dbReference type="InterPro" id="IPR031705">
    <property type="entry name" value="Glyco_hydro_36_C"/>
</dbReference>
<keyword evidence="9" id="KW-1185">Reference proteome</keyword>
<comment type="caution">
    <text evidence="8">The sequence shown here is derived from an EMBL/GenBank/DDBJ whole genome shotgun (WGS) entry which is preliminary data.</text>
</comment>
<dbReference type="Pfam" id="PF16875">
    <property type="entry name" value="Glyco_hydro_36N"/>
    <property type="match status" value="1"/>
</dbReference>
<comment type="catalytic activity">
    <reaction evidence="1 5">
        <text>Hydrolysis of terminal, non-reducing alpha-D-galactose residues in alpha-D-galactosides, including galactose oligosaccharides, galactomannans and galactolipids.</text>
        <dbReference type="EC" id="3.2.1.22"/>
    </reaction>
</comment>
<feature type="domain" description="Glycosyl hydrolase family 36 N-terminal" evidence="7">
    <location>
        <begin position="31"/>
        <end position="286"/>
    </location>
</feature>
<dbReference type="InterPro" id="IPR013785">
    <property type="entry name" value="Aldolase_TIM"/>
</dbReference>
<dbReference type="PANTHER" id="PTHR43053:SF3">
    <property type="entry name" value="ALPHA-GALACTOSIDASE C-RELATED"/>
    <property type="match status" value="1"/>
</dbReference>
<dbReference type="InterPro" id="IPR002252">
    <property type="entry name" value="Glyco_hydro_36"/>
</dbReference>
<accession>A0ABR8PSY8</accession>
<dbReference type="PRINTS" id="PR00743">
    <property type="entry name" value="GLHYDRLASE36"/>
</dbReference>
<evidence type="ECO:0000256" key="1">
    <source>
        <dbReference type="ARBA" id="ARBA00001255"/>
    </source>
</evidence>
<dbReference type="Gene3D" id="3.20.20.70">
    <property type="entry name" value="Aldolase class I"/>
    <property type="match status" value="1"/>
</dbReference>
<dbReference type="PROSITE" id="PS00512">
    <property type="entry name" value="ALPHA_GALACTOSIDASE"/>
    <property type="match status" value="1"/>
</dbReference>
<dbReference type="Gene3D" id="2.60.40.1180">
    <property type="entry name" value="Golgi alpha-mannosidase II"/>
    <property type="match status" value="1"/>
</dbReference>
<keyword evidence="4 5" id="KW-0326">Glycosidase</keyword>
<comment type="similarity">
    <text evidence="5">Belongs to the glycosyl hydrolase.</text>
</comment>
<dbReference type="CDD" id="cd14791">
    <property type="entry name" value="GH36"/>
    <property type="match status" value="1"/>
</dbReference>
<dbReference type="Proteomes" id="UP000627781">
    <property type="component" value="Unassembled WGS sequence"/>
</dbReference>
<dbReference type="InterPro" id="IPR017853">
    <property type="entry name" value="GH"/>
</dbReference>
<evidence type="ECO:0000259" key="7">
    <source>
        <dbReference type="Pfam" id="PF16875"/>
    </source>
</evidence>
<protein>
    <recommendedName>
        <fullName evidence="2 5">Alpha-galactosidase</fullName>
        <ecNumber evidence="2 5">3.2.1.22</ecNumber>
    </recommendedName>
</protein>
<evidence type="ECO:0000256" key="2">
    <source>
        <dbReference type="ARBA" id="ARBA00012755"/>
    </source>
</evidence>
<evidence type="ECO:0000256" key="4">
    <source>
        <dbReference type="ARBA" id="ARBA00023295"/>
    </source>
</evidence>
<proteinExistence type="inferred from homology"/>
<feature type="domain" description="Glycosyl hydrolase family 36 C-terminal" evidence="6">
    <location>
        <begin position="649"/>
        <end position="738"/>
    </location>
</feature>
<evidence type="ECO:0000313" key="9">
    <source>
        <dbReference type="Proteomes" id="UP000627781"/>
    </source>
</evidence>
<dbReference type="InterPro" id="IPR031704">
    <property type="entry name" value="Glyco_hydro_36_N"/>
</dbReference>
<reference evidence="8 9" key="1">
    <citation type="submission" date="2020-08" db="EMBL/GenBank/DDBJ databases">
        <title>A Genomic Blueprint of the Chicken Gut Microbiome.</title>
        <authorList>
            <person name="Gilroy R."/>
            <person name="Ravi A."/>
            <person name="Getino M."/>
            <person name="Pursley I."/>
            <person name="Horton D.L."/>
            <person name="Alikhan N.-F."/>
            <person name="Baker D."/>
            <person name="Gharbi K."/>
            <person name="Hall N."/>
            <person name="Watson M."/>
            <person name="Adriaenssens E.M."/>
            <person name="Foster-Nyarko E."/>
            <person name="Jarju S."/>
            <person name="Secka A."/>
            <person name="Antonio M."/>
            <person name="Oren A."/>
            <person name="Chaudhuri R."/>
            <person name="La Ragione R.M."/>
            <person name="Hildebrand F."/>
            <person name="Pallen M.J."/>
        </authorList>
    </citation>
    <scope>NUCLEOTIDE SEQUENCE [LARGE SCALE GENOMIC DNA]</scope>
    <source>
        <strain evidence="8 9">Sa3CVN1</strain>
    </source>
</reference>
<sequence>MGIKFNENTREFHLYNKHISYIIRIIDEIEQVENVYYGKKIRHRNSFKHITERELRPSCNMFKGSYTSSLEHIKQDYPSYGTTDYRYPACSITSKNGSSITDFQYKSYEIIRGKKALKDLPATYVEDNEEAETLEITLVDDVIESKLILSYTIYKELDVICRNAKIINEGDEILFVDRAMSLSIDLPDSEFEMIHTTGAWARECHLRKRKLVEGVQSIHSLRGASSHMHNPFMILKRPDATEHTGEVYGFSLVYSGNFLGQVEVDPYGISRVMMGINPYNFRWKLNKGEKFQTPECVMVYSSEGLNKMSQTYHKLYRTRLARGKWRDKERPILINNWEATYFDFNEEKILSIARSAKELGIELFVLDDGWFGKRNDDKSSLGDWVPNLVKLPEGIKGLSKKVEDIGLKFGLWFEPEMVCSDTKIYKEHPEWVIHTPSRNMSHGRNQFVLDFSQEEVVNYVFDSMDKVIGSSEISYIKWDMNRYITEAYSRALEEDRQGELFHRYILGVYKLLQKVIDKYPNILIESCAGGGARFDPGMLYYAPQTWASDDTDGFERLKIQYGTSMIYPISAIGSHVSAVPNHQVGRVIPLDTRGNVAYFGTFGYELNLSTITDKEKEVIKEQVRFFKENKLLLHHGDFYRLMSPFEKSETSWMVVSEDKSKAIVGYYKGLSKPNEKYNRIKLKGLDPNKLYSIEGREETCCGDELMNLGIVLSKDYTGKFSEYYERVHEDFMSQLFVLNEVKDI</sequence>
<dbReference type="InterPro" id="IPR038417">
    <property type="entry name" value="Alpga-gal_N_sf"/>
</dbReference>
<evidence type="ECO:0000313" key="8">
    <source>
        <dbReference type="EMBL" id="MBD7911269.1"/>
    </source>
</evidence>